<dbReference type="InterPro" id="IPR036388">
    <property type="entry name" value="WH-like_DNA-bd_sf"/>
</dbReference>
<sequence length="107" mass="12275">MPIKCCNNKKVNDNLKKTVEFFKIISEENRVRILCMLKDGPKCVCEIWPALGLSQNLISHHLGVLKVHGLVKSKKLGLKVFYELNTKNLNKQLDNLHLFLKPKSYGN</sequence>
<dbReference type="STRING" id="1798709.A2538_01840"/>
<evidence type="ECO:0000259" key="4">
    <source>
        <dbReference type="PROSITE" id="PS50987"/>
    </source>
</evidence>
<reference evidence="5 6" key="1">
    <citation type="journal article" date="2016" name="Nat. Commun.">
        <title>Thousands of microbial genomes shed light on interconnected biogeochemical processes in an aquifer system.</title>
        <authorList>
            <person name="Anantharaman K."/>
            <person name="Brown C.T."/>
            <person name="Hug L.A."/>
            <person name="Sharon I."/>
            <person name="Castelle C.J."/>
            <person name="Probst A.J."/>
            <person name="Thomas B.C."/>
            <person name="Singh A."/>
            <person name="Wilkins M.J."/>
            <person name="Karaoz U."/>
            <person name="Brodie E.L."/>
            <person name="Williams K.H."/>
            <person name="Hubbard S.S."/>
            <person name="Banfield J.F."/>
        </authorList>
    </citation>
    <scope>NUCLEOTIDE SEQUENCE [LARGE SCALE GENOMIC DNA]</scope>
</reference>
<dbReference type="Proteomes" id="UP000178254">
    <property type="component" value="Unassembled WGS sequence"/>
</dbReference>
<evidence type="ECO:0000256" key="2">
    <source>
        <dbReference type="ARBA" id="ARBA00023125"/>
    </source>
</evidence>
<evidence type="ECO:0000256" key="3">
    <source>
        <dbReference type="ARBA" id="ARBA00023163"/>
    </source>
</evidence>
<dbReference type="InterPro" id="IPR036390">
    <property type="entry name" value="WH_DNA-bd_sf"/>
</dbReference>
<dbReference type="PANTHER" id="PTHR33154:SF18">
    <property type="entry name" value="ARSENICAL RESISTANCE OPERON REPRESSOR"/>
    <property type="match status" value="1"/>
</dbReference>
<dbReference type="PANTHER" id="PTHR33154">
    <property type="entry name" value="TRANSCRIPTIONAL REGULATOR, ARSR FAMILY"/>
    <property type="match status" value="1"/>
</dbReference>
<dbReference type="InterPro" id="IPR001845">
    <property type="entry name" value="HTH_ArsR_DNA-bd_dom"/>
</dbReference>
<dbReference type="AlphaFoldDB" id="A0A1F6PEB4"/>
<keyword evidence="3" id="KW-0804">Transcription</keyword>
<dbReference type="Gene3D" id="1.10.10.10">
    <property type="entry name" value="Winged helix-like DNA-binding domain superfamily/Winged helix DNA-binding domain"/>
    <property type="match status" value="1"/>
</dbReference>
<dbReference type="SMART" id="SM00418">
    <property type="entry name" value="HTH_ARSR"/>
    <property type="match status" value="1"/>
</dbReference>
<dbReference type="EMBL" id="MFRE01000010">
    <property type="protein sequence ID" value="OGH94284.1"/>
    <property type="molecule type" value="Genomic_DNA"/>
</dbReference>
<dbReference type="PRINTS" id="PR00778">
    <property type="entry name" value="HTHARSR"/>
</dbReference>
<evidence type="ECO:0000313" key="6">
    <source>
        <dbReference type="Proteomes" id="UP000178254"/>
    </source>
</evidence>
<dbReference type="PROSITE" id="PS50987">
    <property type="entry name" value="HTH_ARSR_2"/>
    <property type="match status" value="1"/>
</dbReference>
<accession>A0A1F6PEB4</accession>
<comment type="caution">
    <text evidence="5">The sequence shown here is derived from an EMBL/GenBank/DDBJ whole genome shotgun (WGS) entry which is preliminary data.</text>
</comment>
<dbReference type="CDD" id="cd00090">
    <property type="entry name" value="HTH_ARSR"/>
    <property type="match status" value="1"/>
</dbReference>
<dbReference type="NCBIfam" id="NF033788">
    <property type="entry name" value="HTH_metalloreg"/>
    <property type="match status" value="1"/>
</dbReference>
<gene>
    <name evidence="5" type="ORF">A2538_01840</name>
</gene>
<dbReference type="GO" id="GO:0003700">
    <property type="term" value="F:DNA-binding transcription factor activity"/>
    <property type="evidence" value="ECO:0007669"/>
    <property type="project" value="InterPro"/>
</dbReference>
<dbReference type="InterPro" id="IPR011991">
    <property type="entry name" value="ArsR-like_HTH"/>
</dbReference>
<proteinExistence type="predicted"/>
<dbReference type="Pfam" id="PF01022">
    <property type="entry name" value="HTH_5"/>
    <property type="match status" value="1"/>
</dbReference>
<dbReference type="SUPFAM" id="SSF46785">
    <property type="entry name" value="Winged helix' DNA-binding domain"/>
    <property type="match status" value="1"/>
</dbReference>
<feature type="domain" description="HTH arsR-type" evidence="4">
    <location>
        <begin position="10"/>
        <end position="104"/>
    </location>
</feature>
<dbReference type="InterPro" id="IPR051081">
    <property type="entry name" value="HTH_MetalResp_TranReg"/>
</dbReference>
<organism evidence="5 6">
    <name type="scientific">Candidatus Magasanikbacteria bacterium RIFOXYD2_FULL_41_14</name>
    <dbReference type="NCBI Taxonomy" id="1798709"/>
    <lineage>
        <taxon>Bacteria</taxon>
        <taxon>Candidatus Magasanikiibacteriota</taxon>
    </lineage>
</organism>
<evidence type="ECO:0000256" key="1">
    <source>
        <dbReference type="ARBA" id="ARBA00023015"/>
    </source>
</evidence>
<protein>
    <recommendedName>
        <fullName evidence="4">HTH arsR-type domain-containing protein</fullName>
    </recommendedName>
</protein>
<evidence type="ECO:0000313" key="5">
    <source>
        <dbReference type="EMBL" id="OGH94284.1"/>
    </source>
</evidence>
<keyword evidence="2" id="KW-0238">DNA-binding</keyword>
<name>A0A1F6PEB4_9BACT</name>
<keyword evidence="1" id="KW-0805">Transcription regulation</keyword>
<dbReference type="GO" id="GO:0003677">
    <property type="term" value="F:DNA binding"/>
    <property type="evidence" value="ECO:0007669"/>
    <property type="project" value="UniProtKB-KW"/>
</dbReference>